<feature type="compositionally biased region" description="Basic and acidic residues" evidence="1">
    <location>
        <begin position="161"/>
        <end position="177"/>
    </location>
</feature>
<dbReference type="Proteomes" id="UP000287651">
    <property type="component" value="Unassembled WGS sequence"/>
</dbReference>
<reference evidence="2 3" key="1">
    <citation type="journal article" date="2014" name="Agronomy (Basel)">
        <title>A Draft Genome Sequence for Ensete ventricosum, the Drought-Tolerant Tree Against Hunger.</title>
        <authorList>
            <person name="Harrison J."/>
            <person name="Moore K.A."/>
            <person name="Paszkiewicz K."/>
            <person name="Jones T."/>
            <person name="Grant M."/>
            <person name="Ambacheew D."/>
            <person name="Muzemil S."/>
            <person name="Studholme D.J."/>
        </authorList>
    </citation>
    <scope>NUCLEOTIDE SEQUENCE [LARGE SCALE GENOMIC DNA]</scope>
</reference>
<feature type="region of interest" description="Disordered" evidence="1">
    <location>
        <begin position="140"/>
        <end position="197"/>
    </location>
</feature>
<feature type="compositionally biased region" description="Basic and acidic residues" evidence="1">
    <location>
        <begin position="140"/>
        <end position="151"/>
    </location>
</feature>
<dbReference type="AlphaFoldDB" id="A0A427ASG9"/>
<protein>
    <submittedName>
        <fullName evidence="2">Uncharacterized protein</fullName>
    </submittedName>
</protein>
<name>A0A427ASG9_ENSVE</name>
<organism evidence="2 3">
    <name type="scientific">Ensete ventricosum</name>
    <name type="common">Abyssinian banana</name>
    <name type="synonym">Musa ensete</name>
    <dbReference type="NCBI Taxonomy" id="4639"/>
    <lineage>
        <taxon>Eukaryota</taxon>
        <taxon>Viridiplantae</taxon>
        <taxon>Streptophyta</taxon>
        <taxon>Embryophyta</taxon>
        <taxon>Tracheophyta</taxon>
        <taxon>Spermatophyta</taxon>
        <taxon>Magnoliopsida</taxon>
        <taxon>Liliopsida</taxon>
        <taxon>Zingiberales</taxon>
        <taxon>Musaceae</taxon>
        <taxon>Ensete</taxon>
    </lineage>
</organism>
<evidence type="ECO:0000313" key="3">
    <source>
        <dbReference type="Proteomes" id="UP000287651"/>
    </source>
</evidence>
<proteinExistence type="predicted"/>
<evidence type="ECO:0000256" key="1">
    <source>
        <dbReference type="SAM" id="MobiDB-lite"/>
    </source>
</evidence>
<feature type="compositionally biased region" description="Basic residues" evidence="1">
    <location>
        <begin position="185"/>
        <end position="197"/>
    </location>
</feature>
<dbReference type="EMBL" id="AMZH03001469">
    <property type="protein sequence ID" value="RRT79188.1"/>
    <property type="molecule type" value="Genomic_DNA"/>
</dbReference>
<comment type="caution">
    <text evidence="2">The sequence shown here is derived from an EMBL/GenBank/DDBJ whole genome shotgun (WGS) entry which is preliminary data.</text>
</comment>
<gene>
    <name evidence="2" type="ORF">B296_00004321</name>
</gene>
<accession>A0A427ASG9</accession>
<sequence>MLPPALSDSVVSMAVHLPVNLSLSPSLVCPGNDVLLLPDLLHSGYDRPGSRRREIPGAAQLHVVAQGLLCMLISREPIRTTVPHRVGVRAERDSAESPFLPRAVGSTGKLHGSFVLGVGPSYVQSPLSFSGVESHKIEGRNRCSDSNRAEARGAAAVRNEVGGKDEMPHESNTERRNHLLPPISKNRKLRKKSFKNRTSKEETLIPFDLRESCIATRSNPADTRGEERKARRILVSVRPSLGSSLPHTTSPSERDLDVEYSKLRICFPDFEDPRYLLIIPTLHDLKDKNEQWLVEPICFLVPSVNLLCCDDIGIIVVNLPA</sequence>
<evidence type="ECO:0000313" key="2">
    <source>
        <dbReference type="EMBL" id="RRT79188.1"/>
    </source>
</evidence>